<evidence type="ECO:0000256" key="3">
    <source>
        <dbReference type="ARBA" id="ARBA00023125"/>
    </source>
</evidence>
<dbReference type="GO" id="GO:0003677">
    <property type="term" value="F:DNA binding"/>
    <property type="evidence" value="ECO:0007669"/>
    <property type="project" value="UniProtKB-UniRule"/>
</dbReference>
<evidence type="ECO:0000313" key="8">
    <source>
        <dbReference type="EMBL" id="TGD38811.1"/>
    </source>
</evidence>
<dbReference type="RefSeq" id="WP_096161533.1">
    <property type="nucleotide sequence ID" value="NZ_JABUXY010000001.1"/>
</dbReference>
<comment type="caution">
    <text evidence="7">The sequence shown here is derived from an EMBL/GenBank/DDBJ whole genome shotgun (WGS) entry which is preliminary data.</text>
</comment>
<reference evidence="7 9" key="1">
    <citation type="journal article" date="2017" name="Elife">
        <title>Extensive horizontal gene transfer in cheese-associated bacteria.</title>
        <authorList>
            <person name="Bonham K.S."/>
            <person name="Wolfe B.E."/>
            <person name="Dutton R.J."/>
        </authorList>
    </citation>
    <scope>NUCLEOTIDE SEQUENCE [LARGE SCALE GENOMIC DNA]</scope>
    <source>
        <strain evidence="7 9">947_7</strain>
    </source>
</reference>
<dbReference type="Pfam" id="PF13977">
    <property type="entry name" value="TetR_C_6"/>
    <property type="match status" value="1"/>
</dbReference>
<gene>
    <name evidence="7" type="ORF">CIK64_01580</name>
    <name evidence="8" type="ORF">EB834_09650</name>
</gene>
<dbReference type="Pfam" id="PF00440">
    <property type="entry name" value="TetR_N"/>
    <property type="match status" value="1"/>
</dbReference>
<dbReference type="InterPro" id="IPR036271">
    <property type="entry name" value="Tet_transcr_reg_TetR-rel_C_sf"/>
</dbReference>
<dbReference type="EMBL" id="NRGP01000002">
    <property type="protein sequence ID" value="PCC48407.1"/>
    <property type="molecule type" value="Genomic_DNA"/>
</dbReference>
<evidence type="ECO:0000256" key="5">
    <source>
        <dbReference type="PROSITE-ProRule" id="PRU00335"/>
    </source>
</evidence>
<evidence type="ECO:0000256" key="4">
    <source>
        <dbReference type="ARBA" id="ARBA00023163"/>
    </source>
</evidence>
<reference evidence="8 10" key="2">
    <citation type="submission" date="2018-10" db="EMBL/GenBank/DDBJ databases">
        <title>Brevibacterium genomes from Austrain hard cheese rinds.</title>
        <authorList>
            <person name="Anast J.M."/>
            <person name="Dzieciol M."/>
            <person name="Schultz D.L."/>
            <person name="Mann E."/>
            <person name="Wagner M."/>
            <person name="Schmitz-Esser S."/>
        </authorList>
    </citation>
    <scope>NUCLEOTIDE SEQUENCE [LARGE SCALE GENOMIC DNA]</scope>
    <source>
        <strain evidence="8 10">L261</strain>
    </source>
</reference>
<dbReference type="Proteomes" id="UP000217564">
    <property type="component" value="Unassembled WGS sequence"/>
</dbReference>
<dbReference type="SUPFAM" id="SSF48498">
    <property type="entry name" value="Tetracyclin repressor-like, C-terminal domain"/>
    <property type="match status" value="1"/>
</dbReference>
<feature type="domain" description="HTH tetR-type" evidence="6">
    <location>
        <begin position="8"/>
        <end position="68"/>
    </location>
</feature>
<dbReference type="InterPro" id="IPR039538">
    <property type="entry name" value="BetI_C"/>
</dbReference>
<evidence type="ECO:0000256" key="2">
    <source>
        <dbReference type="ARBA" id="ARBA00023015"/>
    </source>
</evidence>
<keyword evidence="4" id="KW-0804">Transcription</keyword>
<evidence type="ECO:0000313" key="7">
    <source>
        <dbReference type="EMBL" id="PCC48407.1"/>
    </source>
</evidence>
<feature type="DNA-binding region" description="H-T-H motif" evidence="5">
    <location>
        <begin position="31"/>
        <end position="50"/>
    </location>
</feature>
<evidence type="ECO:0000259" key="6">
    <source>
        <dbReference type="PROSITE" id="PS50977"/>
    </source>
</evidence>
<dbReference type="InterPro" id="IPR001647">
    <property type="entry name" value="HTH_TetR"/>
</dbReference>
<dbReference type="Gene3D" id="1.10.357.10">
    <property type="entry name" value="Tetracycline Repressor, domain 2"/>
    <property type="match status" value="1"/>
</dbReference>
<accession>A0A2A3ZA86</accession>
<sequence>MPKLINHGKRREEIASAAWRVILRDGVGAASVRSVAAEAGLSPGSLRHVFASQSQLLAFAMKLVIDRADARVEALTLRGTGLQSAEDIVVELLPVDEERLIEMEVYLALFAASGSDPKLLEARHDVFTRVRNGCRRIIYLIDHGRIPKPEAEIQEEVTALHALLDGLSAHLVWQSTEMGADQARNIIVSHLRELASRRTND</sequence>
<keyword evidence="3 5" id="KW-0238">DNA-binding</keyword>
<name>A0A2A3ZA86_BREAU</name>
<evidence type="ECO:0000313" key="10">
    <source>
        <dbReference type="Proteomes" id="UP000297736"/>
    </source>
</evidence>
<organism evidence="7 9">
    <name type="scientific">Brevibacterium aurantiacum</name>
    <dbReference type="NCBI Taxonomy" id="273384"/>
    <lineage>
        <taxon>Bacteria</taxon>
        <taxon>Bacillati</taxon>
        <taxon>Actinomycetota</taxon>
        <taxon>Actinomycetes</taxon>
        <taxon>Micrococcales</taxon>
        <taxon>Brevibacteriaceae</taxon>
        <taxon>Brevibacterium</taxon>
    </lineage>
</organism>
<dbReference type="AlphaFoldDB" id="A0A2A3ZA86"/>
<dbReference type="EMBL" id="RHFF01000008">
    <property type="protein sequence ID" value="TGD38811.1"/>
    <property type="molecule type" value="Genomic_DNA"/>
</dbReference>
<dbReference type="SUPFAM" id="SSF46689">
    <property type="entry name" value="Homeodomain-like"/>
    <property type="match status" value="1"/>
</dbReference>
<evidence type="ECO:0000256" key="1">
    <source>
        <dbReference type="ARBA" id="ARBA00022491"/>
    </source>
</evidence>
<keyword evidence="2" id="KW-0805">Transcription regulation</keyword>
<dbReference type="Proteomes" id="UP000297736">
    <property type="component" value="Unassembled WGS sequence"/>
</dbReference>
<evidence type="ECO:0000313" key="9">
    <source>
        <dbReference type="Proteomes" id="UP000217564"/>
    </source>
</evidence>
<proteinExistence type="predicted"/>
<protein>
    <submittedName>
        <fullName evidence="8">TetR family transcriptional regulator</fullName>
    </submittedName>
</protein>
<keyword evidence="1" id="KW-0678">Repressor</keyword>
<dbReference type="PROSITE" id="PS50977">
    <property type="entry name" value="HTH_TETR_2"/>
    <property type="match status" value="1"/>
</dbReference>
<dbReference type="InterPro" id="IPR009057">
    <property type="entry name" value="Homeodomain-like_sf"/>
</dbReference>